<evidence type="ECO:0000256" key="9">
    <source>
        <dbReference type="ARBA" id="ARBA00023136"/>
    </source>
</evidence>
<protein>
    <submittedName>
        <fullName evidence="11">CysZ protein</fullName>
    </submittedName>
</protein>
<proteinExistence type="predicted"/>
<keyword evidence="4" id="KW-0997">Cell inner membrane</keyword>
<evidence type="ECO:0000256" key="10">
    <source>
        <dbReference type="SAM" id="Phobius"/>
    </source>
</evidence>
<dbReference type="GO" id="GO:0000103">
    <property type="term" value="P:sulfate assimilation"/>
    <property type="evidence" value="ECO:0007669"/>
    <property type="project" value="TreeGrafter"/>
</dbReference>
<dbReference type="InterPro" id="IPR050480">
    <property type="entry name" value="CysZ-like"/>
</dbReference>
<evidence type="ECO:0000313" key="11">
    <source>
        <dbReference type="EMBL" id="TQM20286.1"/>
    </source>
</evidence>
<keyword evidence="12" id="KW-1185">Reference proteome</keyword>
<organism evidence="11 12">
    <name type="scientific">Microbacterium kyungheense</name>
    <dbReference type="NCBI Taxonomy" id="1263636"/>
    <lineage>
        <taxon>Bacteria</taxon>
        <taxon>Bacillati</taxon>
        <taxon>Actinomycetota</taxon>
        <taxon>Actinomycetes</taxon>
        <taxon>Micrococcales</taxon>
        <taxon>Microbacteriaceae</taxon>
        <taxon>Microbacterium</taxon>
    </lineage>
</organism>
<comment type="subcellular location">
    <subcellularLocation>
        <location evidence="1">Membrane</location>
        <topology evidence="1">Multi-pass membrane protein</topology>
    </subcellularLocation>
</comment>
<evidence type="ECO:0000313" key="12">
    <source>
        <dbReference type="Proteomes" id="UP000320235"/>
    </source>
</evidence>
<keyword evidence="5" id="KW-0028">Amino-acid biosynthesis</keyword>
<dbReference type="EMBL" id="VFPE01000006">
    <property type="protein sequence ID" value="TQM20286.1"/>
    <property type="molecule type" value="Genomic_DNA"/>
</dbReference>
<name>A0A543EFF3_9MICO</name>
<evidence type="ECO:0000256" key="7">
    <source>
        <dbReference type="ARBA" id="ARBA00022989"/>
    </source>
</evidence>
<dbReference type="GO" id="GO:0009675">
    <property type="term" value="F:high-affinity sulfate:proton symporter activity"/>
    <property type="evidence" value="ECO:0007669"/>
    <property type="project" value="TreeGrafter"/>
</dbReference>
<evidence type="ECO:0000256" key="4">
    <source>
        <dbReference type="ARBA" id="ARBA00022519"/>
    </source>
</evidence>
<dbReference type="GO" id="GO:0005886">
    <property type="term" value="C:plasma membrane"/>
    <property type="evidence" value="ECO:0007669"/>
    <property type="project" value="TreeGrafter"/>
</dbReference>
<keyword evidence="9 10" id="KW-0472">Membrane</keyword>
<evidence type="ECO:0000256" key="6">
    <source>
        <dbReference type="ARBA" id="ARBA00022692"/>
    </source>
</evidence>
<evidence type="ECO:0000256" key="3">
    <source>
        <dbReference type="ARBA" id="ARBA00022475"/>
    </source>
</evidence>
<dbReference type="GO" id="GO:0019344">
    <property type="term" value="P:cysteine biosynthetic process"/>
    <property type="evidence" value="ECO:0007669"/>
    <property type="project" value="TreeGrafter"/>
</dbReference>
<evidence type="ECO:0000256" key="8">
    <source>
        <dbReference type="ARBA" id="ARBA00023032"/>
    </source>
</evidence>
<keyword evidence="6 10" id="KW-0812">Transmembrane</keyword>
<dbReference type="PANTHER" id="PTHR37468">
    <property type="entry name" value="SULFATE TRANSPORTER CYSZ"/>
    <property type="match status" value="1"/>
</dbReference>
<keyword evidence="8" id="KW-0764">Sulfate transport</keyword>
<dbReference type="InterPro" id="IPR059112">
    <property type="entry name" value="CysZ/EI24"/>
</dbReference>
<keyword evidence="2" id="KW-0813">Transport</keyword>
<feature type="transmembrane region" description="Helical" evidence="10">
    <location>
        <begin position="194"/>
        <end position="219"/>
    </location>
</feature>
<dbReference type="Proteomes" id="UP000320235">
    <property type="component" value="Unassembled WGS sequence"/>
</dbReference>
<keyword evidence="3" id="KW-1003">Cell membrane</keyword>
<evidence type="ECO:0000256" key="5">
    <source>
        <dbReference type="ARBA" id="ARBA00022605"/>
    </source>
</evidence>
<dbReference type="Pfam" id="PF07264">
    <property type="entry name" value="EI24"/>
    <property type="match status" value="1"/>
</dbReference>
<evidence type="ECO:0000256" key="1">
    <source>
        <dbReference type="ARBA" id="ARBA00004141"/>
    </source>
</evidence>
<dbReference type="PANTHER" id="PTHR37468:SF1">
    <property type="entry name" value="SULFATE TRANSPORTER CYSZ"/>
    <property type="match status" value="1"/>
</dbReference>
<feature type="transmembrane region" description="Helical" evidence="10">
    <location>
        <begin position="15"/>
        <end position="41"/>
    </location>
</feature>
<sequence length="239" mass="25051">MLARGFAYWRRRPGLMLLGLVPAVIVALVLLGGLITLAAFLPGLTDALTPFADGWPSVWATVIRITIGTALVGAALVLVAISFTALTLLIGEPFYERTWRAVEADHGDDRLDAAYGFWRSVGDALSLFGRGILIALLALVLGFIPVVGGVVSAVVGVTLTGWVVADELSSRALSARGLDATARRALRRGHRARVLGFGVATQLCFLVPLGAVASMPAAVAGSTLLARSLLDPSPVRETQ</sequence>
<feature type="transmembrane region" description="Helical" evidence="10">
    <location>
        <begin position="127"/>
        <end position="147"/>
    </location>
</feature>
<accession>A0A543EFF3</accession>
<reference evidence="11 12" key="1">
    <citation type="submission" date="2019-06" db="EMBL/GenBank/DDBJ databases">
        <title>Sequencing the genomes of 1000 actinobacteria strains.</title>
        <authorList>
            <person name="Klenk H.-P."/>
        </authorList>
    </citation>
    <scope>NUCLEOTIDE SEQUENCE [LARGE SCALE GENOMIC DNA]</scope>
    <source>
        <strain evidence="11 12">DSM 105492</strain>
    </source>
</reference>
<comment type="caution">
    <text evidence="11">The sequence shown here is derived from an EMBL/GenBank/DDBJ whole genome shotgun (WGS) entry which is preliminary data.</text>
</comment>
<dbReference type="AlphaFoldDB" id="A0A543EFF3"/>
<dbReference type="OrthoDB" id="3375053at2"/>
<keyword evidence="7 10" id="KW-1133">Transmembrane helix</keyword>
<gene>
    <name evidence="11" type="ORF">FB391_3422</name>
</gene>
<feature type="transmembrane region" description="Helical" evidence="10">
    <location>
        <begin position="61"/>
        <end position="90"/>
    </location>
</feature>
<evidence type="ECO:0000256" key="2">
    <source>
        <dbReference type="ARBA" id="ARBA00022448"/>
    </source>
</evidence>